<name>A0AA36HA09_CYLNA</name>
<keyword evidence="2" id="KW-1185">Reference proteome</keyword>
<reference evidence="1" key="1">
    <citation type="submission" date="2023-07" db="EMBL/GenBank/DDBJ databases">
        <authorList>
            <consortium name="CYATHOMIX"/>
        </authorList>
    </citation>
    <scope>NUCLEOTIDE SEQUENCE</scope>
    <source>
        <strain evidence="1">N/A</strain>
    </source>
</reference>
<protein>
    <submittedName>
        <fullName evidence="1">Uncharacterized protein</fullName>
    </submittedName>
</protein>
<sequence>MNLRIQLLRFIHHDQVLEKAMLRFCKAVSFLHRATLKLNVPVPNGCYFANVIEELTARVPLLSDFHRNHNKQSNDDDATTTRNHGSDANEMLAYLYEIDSEAGTRIMKR</sequence>
<dbReference type="EMBL" id="CATQJL010000316">
    <property type="protein sequence ID" value="CAJ0606733.1"/>
    <property type="molecule type" value="Genomic_DNA"/>
</dbReference>
<accession>A0AA36HA09</accession>
<dbReference type="AlphaFoldDB" id="A0AA36HA09"/>
<proteinExistence type="predicted"/>
<dbReference type="Proteomes" id="UP001176961">
    <property type="component" value="Unassembled WGS sequence"/>
</dbReference>
<evidence type="ECO:0000313" key="1">
    <source>
        <dbReference type="EMBL" id="CAJ0606733.1"/>
    </source>
</evidence>
<organism evidence="1 2">
    <name type="scientific">Cylicocyclus nassatus</name>
    <name type="common">Nematode worm</name>
    <dbReference type="NCBI Taxonomy" id="53992"/>
    <lineage>
        <taxon>Eukaryota</taxon>
        <taxon>Metazoa</taxon>
        <taxon>Ecdysozoa</taxon>
        <taxon>Nematoda</taxon>
        <taxon>Chromadorea</taxon>
        <taxon>Rhabditida</taxon>
        <taxon>Rhabditina</taxon>
        <taxon>Rhabditomorpha</taxon>
        <taxon>Strongyloidea</taxon>
        <taxon>Strongylidae</taxon>
        <taxon>Cylicocyclus</taxon>
    </lineage>
</organism>
<evidence type="ECO:0000313" key="2">
    <source>
        <dbReference type="Proteomes" id="UP001176961"/>
    </source>
</evidence>
<gene>
    <name evidence="1" type="ORF">CYNAS_LOCUS18716</name>
</gene>
<comment type="caution">
    <text evidence="1">The sequence shown here is derived from an EMBL/GenBank/DDBJ whole genome shotgun (WGS) entry which is preliminary data.</text>
</comment>